<gene>
    <name evidence="1" type="ORF">Fot_34430</name>
</gene>
<comment type="caution">
    <text evidence="1">The sequence shown here is derived from an EMBL/GenBank/DDBJ whole genome shotgun (WGS) entry which is preliminary data.</text>
</comment>
<dbReference type="EMBL" id="JBFOLJ010000010">
    <property type="protein sequence ID" value="KAL2500582.1"/>
    <property type="molecule type" value="Genomic_DNA"/>
</dbReference>
<keyword evidence="2" id="KW-1185">Reference proteome</keyword>
<dbReference type="Proteomes" id="UP001604277">
    <property type="component" value="Unassembled WGS sequence"/>
</dbReference>
<evidence type="ECO:0000313" key="1">
    <source>
        <dbReference type="EMBL" id="KAL2500582.1"/>
    </source>
</evidence>
<accession>A0ABD1SIN6</accession>
<name>A0ABD1SIN6_9LAMI</name>
<protein>
    <submittedName>
        <fullName evidence="1">Uncharacterized protein</fullName>
    </submittedName>
</protein>
<proteinExistence type="predicted"/>
<sequence>MHCSSEILQSQIRILQPNFRRQNLLIFQDFLTQIKLKQAAAYLWQPAMGSMATPRSSTGLAGLEGRPGHSPGPDDSLPNFILFLTRVDTQPITEQILHHN</sequence>
<organism evidence="1 2">
    <name type="scientific">Forsythia ovata</name>
    <dbReference type="NCBI Taxonomy" id="205694"/>
    <lineage>
        <taxon>Eukaryota</taxon>
        <taxon>Viridiplantae</taxon>
        <taxon>Streptophyta</taxon>
        <taxon>Embryophyta</taxon>
        <taxon>Tracheophyta</taxon>
        <taxon>Spermatophyta</taxon>
        <taxon>Magnoliopsida</taxon>
        <taxon>eudicotyledons</taxon>
        <taxon>Gunneridae</taxon>
        <taxon>Pentapetalae</taxon>
        <taxon>asterids</taxon>
        <taxon>lamiids</taxon>
        <taxon>Lamiales</taxon>
        <taxon>Oleaceae</taxon>
        <taxon>Forsythieae</taxon>
        <taxon>Forsythia</taxon>
    </lineage>
</organism>
<evidence type="ECO:0000313" key="2">
    <source>
        <dbReference type="Proteomes" id="UP001604277"/>
    </source>
</evidence>
<reference evidence="2" key="1">
    <citation type="submission" date="2024-07" db="EMBL/GenBank/DDBJ databases">
        <title>Two chromosome-level genome assemblies of Korean endemic species Abeliophyllum distichum and Forsythia ovata (Oleaceae).</title>
        <authorList>
            <person name="Jang H."/>
        </authorList>
    </citation>
    <scope>NUCLEOTIDE SEQUENCE [LARGE SCALE GENOMIC DNA]</scope>
</reference>
<dbReference type="AlphaFoldDB" id="A0ABD1SIN6"/>